<evidence type="ECO:0000256" key="5">
    <source>
        <dbReference type="ARBA" id="ARBA00037918"/>
    </source>
</evidence>
<accession>A0A9D1G487</accession>
<organism evidence="13 14">
    <name type="scientific">Candidatus Scatomorpha pullistercoris</name>
    <dbReference type="NCBI Taxonomy" id="2840929"/>
    <lineage>
        <taxon>Bacteria</taxon>
        <taxon>Bacillati</taxon>
        <taxon>Bacillota</taxon>
        <taxon>Clostridia</taxon>
        <taxon>Eubacteriales</taxon>
        <taxon>Candidatus Scatomorpha</taxon>
    </lineage>
</organism>
<protein>
    <recommendedName>
        <fullName evidence="7">Glycerol dehydrogenase</fullName>
        <ecNumber evidence="6">1.1.1.6</ecNumber>
    </recommendedName>
</protein>
<evidence type="ECO:0000313" key="13">
    <source>
        <dbReference type="EMBL" id="HIS96404.1"/>
    </source>
</evidence>
<dbReference type="EC" id="1.1.1.6" evidence="6"/>
<sequence length="382" mass="40936">MSQEFSHKNLLLTSPSRAFGCVQRYIQGPGELGHVFDYGKKYGDKFLFIIDSGVFDMIKGKIEAIEDKNGCSWMYESYFGECCKENVEALTAVVKQSGCNVVCGVGGGKVLDTVKLVADAADVARIILPTSASSDAPAADWAAVYDINGVHLGGVPTKRSTELVLVDSAIIATAPARLFAAGIADALVTWFEAVANEKAGTPNWIGRGYVISRAGMAIAKECYEVLVSEGKRAYEAVKVKALTPAVEDVIEANVLLSGLGFMNAGCAGAHGVHNGISEIEAGNAYLHGEKVAFGLVCELVLENADDELINSMLELMHSIDLPITMEQFGIECNDENLDIIVEHTVFKNALIHREPVVITPDVVRNAIIAANNIGHNFLNSKK</sequence>
<evidence type="ECO:0000256" key="3">
    <source>
        <dbReference type="ARBA" id="ARBA00023002"/>
    </source>
</evidence>
<dbReference type="InterPro" id="IPR016205">
    <property type="entry name" value="Glycerol_DH"/>
</dbReference>
<comment type="cofactor">
    <cofactor evidence="9">
        <name>Zn(2+)</name>
        <dbReference type="ChEBI" id="CHEBI:29105"/>
    </cofactor>
    <text evidence="9">Binds 1 zinc ion per subunit.</text>
</comment>
<comment type="similarity">
    <text evidence="1">Belongs to the iron-containing alcohol dehydrogenase family.</text>
</comment>
<feature type="binding site" evidence="11">
    <location>
        <position position="51"/>
    </location>
    <ligand>
        <name>NAD(+)</name>
        <dbReference type="ChEBI" id="CHEBI:57540"/>
    </ligand>
</feature>
<evidence type="ECO:0000259" key="12">
    <source>
        <dbReference type="Pfam" id="PF00465"/>
    </source>
</evidence>
<keyword evidence="9" id="KW-0862">Zinc</keyword>
<feature type="binding site" evidence="11">
    <location>
        <begin position="130"/>
        <end position="133"/>
    </location>
    <ligand>
        <name>NAD(+)</name>
        <dbReference type="ChEBI" id="CHEBI:57540"/>
    </ligand>
</feature>
<feature type="binding site" evidence="9">
    <location>
        <position position="185"/>
    </location>
    <ligand>
        <name>glycerol</name>
        <dbReference type="ChEBI" id="CHEBI:17754"/>
    </ligand>
</feature>
<keyword evidence="4 11" id="KW-0520">NAD</keyword>
<comment type="catalytic activity">
    <reaction evidence="8">
        <text>glycerol + NAD(+) = dihydroxyacetone + NADH + H(+)</text>
        <dbReference type="Rhea" id="RHEA:13769"/>
        <dbReference type="ChEBI" id="CHEBI:15378"/>
        <dbReference type="ChEBI" id="CHEBI:16016"/>
        <dbReference type="ChEBI" id="CHEBI:17754"/>
        <dbReference type="ChEBI" id="CHEBI:57540"/>
        <dbReference type="ChEBI" id="CHEBI:57945"/>
        <dbReference type="EC" id="1.1.1.6"/>
    </reaction>
</comment>
<dbReference type="PIRSF" id="PIRSF000112">
    <property type="entry name" value="Glycerol_dehydrogenase"/>
    <property type="match status" value="1"/>
</dbReference>
<dbReference type="InterPro" id="IPR001670">
    <property type="entry name" value="ADH_Fe/GldA"/>
</dbReference>
<comment type="caution">
    <text evidence="13">The sequence shown here is derived from an EMBL/GenBank/DDBJ whole genome shotgun (WGS) entry which is preliminary data.</text>
</comment>
<feature type="domain" description="Alcohol dehydrogenase iron-type/glycerol dehydrogenase GldA" evidence="12">
    <location>
        <begin position="23"/>
        <end position="167"/>
    </location>
</feature>
<keyword evidence="2 9" id="KW-0479">Metal-binding</keyword>
<dbReference type="SUPFAM" id="SSF56796">
    <property type="entry name" value="Dehydroquinate synthase-like"/>
    <property type="match status" value="1"/>
</dbReference>
<name>A0A9D1G487_9FIRM</name>
<evidence type="ECO:0000256" key="10">
    <source>
        <dbReference type="PIRSR" id="PIRSR000112-2"/>
    </source>
</evidence>
<reference evidence="13" key="2">
    <citation type="journal article" date="2021" name="PeerJ">
        <title>Extensive microbial diversity within the chicken gut microbiome revealed by metagenomics and culture.</title>
        <authorList>
            <person name="Gilroy R."/>
            <person name="Ravi A."/>
            <person name="Getino M."/>
            <person name="Pursley I."/>
            <person name="Horton D.L."/>
            <person name="Alikhan N.F."/>
            <person name="Baker D."/>
            <person name="Gharbi K."/>
            <person name="Hall N."/>
            <person name="Watson M."/>
            <person name="Adriaenssens E.M."/>
            <person name="Foster-Nyarko E."/>
            <person name="Jarju S."/>
            <person name="Secka A."/>
            <person name="Antonio M."/>
            <person name="Oren A."/>
            <person name="Chaudhuri R.R."/>
            <person name="La Ragione R."/>
            <person name="Hildebrand F."/>
            <person name="Pallen M.J."/>
        </authorList>
    </citation>
    <scope>NUCLEOTIDE SEQUENCE</scope>
    <source>
        <strain evidence="13">ChiHecec3B27-6122</strain>
    </source>
</reference>
<dbReference type="Pfam" id="PF00465">
    <property type="entry name" value="Fe-ADH"/>
    <property type="match status" value="1"/>
</dbReference>
<dbReference type="CDD" id="cd08170">
    <property type="entry name" value="GlyDH"/>
    <property type="match status" value="1"/>
</dbReference>
<feature type="binding site" evidence="11">
    <location>
        <position position="145"/>
    </location>
    <ligand>
        <name>NAD(+)</name>
        <dbReference type="ChEBI" id="CHEBI:57540"/>
    </ligand>
</feature>
<reference evidence="13" key="1">
    <citation type="submission" date="2020-10" db="EMBL/GenBank/DDBJ databases">
        <authorList>
            <person name="Gilroy R."/>
        </authorList>
    </citation>
    <scope>NUCLEOTIDE SEQUENCE</scope>
    <source>
        <strain evidence="13">ChiHecec3B27-6122</strain>
    </source>
</reference>
<evidence type="ECO:0000256" key="2">
    <source>
        <dbReference type="ARBA" id="ARBA00022723"/>
    </source>
</evidence>
<feature type="binding site" evidence="9">
    <location>
        <position position="287"/>
    </location>
    <ligand>
        <name>glycerol</name>
        <dbReference type="ChEBI" id="CHEBI:17754"/>
    </ligand>
</feature>
<dbReference type="NCBIfam" id="NF006941">
    <property type="entry name" value="PRK09423.1"/>
    <property type="match status" value="1"/>
</dbReference>
<gene>
    <name evidence="13" type="ORF">IAD42_00345</name>
</gene>
<comment type="pathway">
    <text evidence="5">Polyol metabolism; glycerol fermentation; glycerone phosphate from glycerol (oxidative route): step 1/2.</text>
</comment>
<dbReference type="InterPro" id="IPR018211">
    <property type="entry name" value="ADH_Fe_CS"/>
</dbReference>
<dbReference type="Gene3D" id="1.20.1090.10">
    <property type="entry name" value="Dehydroquinate synthase-like - alpha domain"/>
    <property type="match status" value="1"/>
</dbReference>
<evidence type="ECO:0000256" key="6">
    <source>
        <dbReference type="ARBA" id="ARBA00039147"/>
    </source>
</evidence>
<dbReference type="PANTHER" id="PTHR43616:SF5">
    <property type="entry name" value="GLYCEROL DEHYDROGENASE 1"/>
    <property type="match status" value="1"/>
</dbReference>
<dbReference type="EMBL" id="DVJS01000010">
    <property type="protein sequence ID" value="HIS96404.1"/>
    <property type="molecule type" value="Genomic_DNA"/>
</dbReference>
<feature type="binding site" evidence="9">
    <location>
        <position position="270"/>
    </location>
    <ligand>
        <name>glycerol</name>
        <dbReference type="ChEBI" id="CHEBI:17754"/>
    </ligand>
</feature>
<keyword evidence="3" id="KW-0560">Oxidoreductase</keyword>
<dbReference type="PROSITE" id="PS00913">
    <property type="entry name" value="ADH_IRON_1"/>
    <property type="match status" value="1"/>
</dbReference>
<dbReference type="GO" id="GO:0008888">
    <property type="term" value="F:glycerol dehydrogenase (NAD+) activity"/>
    <property type="evidence" value="ECO:0007669"/>
    <property type="project" value="UniProtKB-EC"/>
</dbReference>
<evidence type="ECO:0000256" key="9">
    <source>
        <dbReference type="PIRSR" id="PIRSR000112-1"/>
    </source>
</evidence>
<dbReference type="PANTHER" id="PTHR43616">
    <property type="entry name" value="GLYCEROL DEHYDROGENASE"/>
    <property type="match status" value="1"/>
</dbReference>
<evidence type="ECO:0000256" key="8">
    <source>
        <dbReference type="ARBA" id="ARBA00049006"/>
    </source>
</evidence>
<feature type="binding site" evidence="10">
    <location>
        <position position="135"/>
    </location>
    <ligand>
        <name>glycerol</name>
        <dbReference type="ChEBI" id="CHEBI:17754"/>
    </ligand>
</feature>
<dbReference type="Gene3D" id="3.40.50.1970">
    <property type="match status" value="1"/>
</dbReference>
<dbReference type="AlphaFoldDB" id="A0A9D1G487"/>
<dbReference type="GO" id="GO:0046872">
    <property type="term" value="F:metal ion binding"/>
    <property type="evidence" value="ECO:0007669"/>
    <property type="project" value="UniProtKB-KW"/>
</dbReference>
<dbReference type="Proteomes" id="UP000886876">
    <property type="component" value="Unassembled WGS sequence"/>
</dbReference>
<evidence type="ECO:0000256" key="7">
    <source>
        <dbReference type="ARBA" id="ARBA00040132"/>
    </source>
</evidence>
<evidence type="ECO:0000256" key="11">
    <source>
        <dbReference type="PIRSR" id="PIRSR000112-3"/>
    </source>
</evidence>
<evidence type="ECO:0000256" key="4">
    <source>
        <dbReference type="ARBA" id="ARBA00023027"/>
    </source>
</evidence>
<feature type="binding site" evidence="11">
    <location>
        <begin position="108"/>
        <end position="112"/>
    </location>
    <ligand>
        <name>NAD(+)</name>
        <dbReference type="ChEBI" id="CHEBI:57540"/>
    </ligand>
</feature>
<evidence type="ECO:0000256" key="1">
    <source>
        <dbReference type="ARBA" id="ARBA00007358"/>
    </source>
</evidence>
<proteinExistence type="inferred from homology"/>
<evidence type="ECO:0000313" key="14">
    <source>
        <dbReference type="Proteomes" id="UP000886876"/>
    </source>
</evidence>